<dbReference type="OrthoDB" id="2655258at2"/>
<proteinExistence type="predicted"/>
<dbReference type="AlphaFoldDB" id="A0A3D8GNG8"/>
<dbReference type="EMBL" id="QNQT01000008">
    <property type="protein sequence ID" value="RDU35822.1"/>
    <property type="molecule type" value="Genomic_DNA"/>
</dbReference>
<sequence length="111" mass="13171">MGKQNNFHLMCLGLLIIAAAYLDSPFSFLNNDYYYETETPQPAPAVTRPVSRNFPEYEMILVDERKNNGYIIETYKEYEVIKDKEGKIIERKPGTRTEEIRYRDYTFRQAE</sequence>
<name>A0A3D8GNG8_9BACI</name>
<evidence type="ECO:0000313" key="1">
    <source>
        <dbReference type="EMBL" id="RDU35822.1"/>
    </source>
</evidence>
<comment type="caution">
    <text evidence="1">The sequence shown here is derived from an EMBL/GenBank/DDBJ whole genome shotgun (WGS) entry which is preliminary data.</text>
</comment>
<accession>A0A3D8GNG8</accession>
<gene>
    <name evidence="1" type="ORF">DRW41_16965</name>
</gene>
<evidence type="ECO:0000313" key="2">
    <source>
        <dbReference type="Proteomes" id="UP000257144"/>
    </source>
</evidence>
<protein>
    <submittedName>
        <fullName evidence="1">Uncharacterized protein</fullName>
    </submittedName>
</protein>
<dbReference type="RefSeq" id="WP_115453197.1">
    <property type="nucleotide sequence ID" value="NZ_QNQT01000008.1"/>
</dbReference>
<reference evidence="1 2" key="1">
    <citation type="submission" date="2018-07" db="EMBL/GenBank/DDBJ databases">
        <title>Bacillus sp. YLB-04 draft genome sequence.</title>
        <authorList>
            <person name="Yu L."/>
            <person name="Tang X."/>
        </authorList>
    </citation>
    <scope>NUCLEOTIDE SEQUENCE [LARGE SCALE GENOMIC DNA]</scope>
    <source>
        <strain evidence="1 2">YLB-04</strain>
    </source>
</reference>
<dbReference type="Proteomes" id="UP000257144">
    <property type="component" value="Unassembled WGS sequence"/>
</dbReference>
<organism evidence="1 2">
    <name type="scientific">Neobacillus piezotolerans</name>
    <dbReference type="NCBI Taxonomy" id="2259171"/>
    <lineage>
        <taxon>Bacteria</taxon>
        <taxon>Bacillati</taxon>
        <taxon>Bacillota</taxon>
        <taxon>Bacilli</taxon>
        <taxon>Bacillales</taxon>
        <taxon>Bacillaceae</taxon>
        <taxon>Neobacillus</taxon>
    </lineage>
</organism>
<keyword evidence="2" id="KW-1185">Reference proteome</keyword>